<gene>
    <name evidence="1" type="ORF">PACLA_8A076876</name>
</gene>
<dbReference type="AlphaFoldDB" id="A0A6S7GR87"/>
<accession>A0A6S7GR87</accession>
<dbReference type="EMBL" id="CACRXK020002483">
    <property type="protein sequence ID" value="CAB3994528.1"/>
    <property type="molecule type" value="Genomic_DNA"/>
</dbReference>
<protein>
    <submittedName>
        <fullName evidence="1">Uncharacterized protein</fullName>
    </submittedName>
</protein>
<comment type="caution">
    <text evidence="1">The sequence shown here is derived from an EMBL/GenBank/DDBJ whole genome shotgun (WGS) entry which is preliminary data.</text>
</comment>
<proteinExistence type="predicted"/>
<dbReference type="Proteomes" id="UP001152795">
    <property type="component" value="Unassembled WGS sequence"/>
</dbReference>
<keyword evidence="2" id="KW-1185">Reference proteome</keyword>
<dbReference type="OrthoDB" id="5985787at2759"/>
<sequence length="219" mass="25163">MVATKRCAWGTCRNDSRYPHLLTKNEKGDEVRFYRFPAPKRWKASAEKRKRMDLHQKIYPDPISATASREKVKRLNRKRKAPTARMNVDTTKIKSRRHEKDAVEALLDLHKSFMKSKSLADEEKMAIEGLVNPRLTSESPVPQANTTDTQSIASIPTPSLEVSEVDNLSADKAKQNKQDVSVQTNLIKLKILKCTLMIFLKTARFLEDICLWQQLITRN</sequence>
<organism evidence="1 2">
    <name type="scientific">Paramuricea clavata</name>
    <name type="common">Red gorgonian</name>
    <name type="synonym">Violescent sea-whip</name>
    <dbReference type="NCBI Taxonomy" id="317549"/>
    <lineage>
        <taxon>Eukaryota</taxon>
        <taxon>Metazoa</taxon>
        <taxon>Cnidaria</taxon>
        <taxon>Anthozoa</taxon>
        <taxon>Octocorallia</taxon>
        <taxon>Malacalcyonacea</taxon>
        <taxon>Plexauridae</taxon>
        <taxon>Paramuricea</taxon>
    </lineage>
</organism>
<name>A0A6S7GR87_PARCT</name>
<reference evidence="1" key="1">
    <citation type="submission" date="2020-04" db="EMBL/GenBank/DDBJ databases">
        <authorList>
            <person name="Alioto T."/>
            <person name="Alioto T."/>
            <person name="Gomez Garrido J."/>
        </authorList>
    </citation>
    <scope>NUCLEOTIDE SEQUENCE</scope>
    <source>
        <strain evidence="1">A484AB</strain>
    </source>
</reference>
<evidence type="ECO:0000313" key="1">
    <source>
        <dbReference type="EMBL" id="CAB3994528.1"/>
    </source>
</evidence>
<evidence type="ECO:0000313" key="2">
    <source>
        <dbReference type="Proteomes" id="UP001152795"/>
    </source>
</evidence>